<keyword evidence="4" id="KW-1185">Reference proteome</keyword>
<gene>
    <name evidence="3" type="ORF">ABDJ40_09715</name>
</gene>
<dbReference type="InterPro" id="IPR028973">
    <property type="entry name" value="PhnB-like"/>
</dbReference>
<dbReference type="Gene3D" id="3.10.180.10">
    <property type="entry name" value="2,3-Dihydroxybiphenyl 1,2-Dioxygenase, domain 1"/>
    <property type="match status" value="1"/>
</dbReference>
<dbReference type="SUPFAM" id="SSF54593">
    <property type="entry name" value="Glyoxalase/Bleomycin resistance protein/Dihydroxybiphenyl dioxygenase"/>
    <property type="match status" value="1"/>
</dbReference>
<name>A0ABV0GDL4_9BURK</name>
<organism evidence="3 4">
    <name type="scientific">Roseateles flavus</name>
    <dbReference type="NCBI Taxonomy" id="3149041"/>
    <lineage>
        <taxon>Bacteria</taxon>
        <taxon>Pseudomonadati</taxon>
        <taxon>Pseudomonadota</taxon>
        <taxon>Betaproteobacteria</taxon>
        <taxon>Burkholderiales</taxon>
        <taxon>Sphaerotilaceae</taxon>
        <taxon>Roseateles</taxon>
    </lineage>
</organism>
<dbReference type="CDD" id="cd06588">
    <property type="entry name" value="PhnB_like"/>
    <property type="match status" value="1"/>
</dbReference>
<reference evidence="3 4" key="1">
    <citation type="submission" date="2024-05" db="EMBL/GenBank/DDBJ databases">
        <title>Roseateles sp. 2.12 16S ribosomal RNA gene Genome sequencing and assembly.</title>
        <authorList>
            <person name="Woo H."/>
        </authorList>
    </citation>
    <scope>NUCLEOTIDE SEQUENCE [LARGE SCALE GENOMIC DNA]</scope>
    <source>
        <strain evidence="3 4">2.12</strain>
    </source>
</reference>
<evidence type="ECO:0000313" key="4">
    <source>
        <dbReference type="Proteomes" id="UP001462640"/>
    </source>
</evidence>
<dbReference type="Proteomes" id="UP001462640">
    <property type="component" value="Unassembled WGS sequence"/>
</dbReference>
<feature type="region of interest" description="Disordered" evidence="1">
    <location>
        <begin position="29"/>
        <end position="48"/>
    </location>
</feature>
<dbReference type="PANTHER" id="PTHR33990:SF1">
    <property type="entry name" value="PROTEIN YJDN"/>
    <property type="match status" value="1"/>
</dbReference>
<evidence type="ECO:0000256" key="1">
    <source>
        <dbReference type="SAM" id="MobiDB-lite"/>
    </source>
</evidence>
<dbReference type="EMBL" id="JBDPZC010000003">
    <property type="protein sequence ID" value="MEO3713039.1"/>
    <property type="molecule type" value="Genomic_DNA"/>
</dbReference>
<feature type="domain" description="PhnB-like" evidence="2">
    <location>
        <begin position="2"/>
        <end position="132"/>
    </location>
</feature>
<evidence type="ECO:0000259" key="2">
    <source>
        <dbReference type="Pfam" id="PF06983"/>
    </source>
</evidence>
<accession>A0ABV0GDL4</accession>
<protein>
    <submittedName>
        <fullName evidence="3">VOC family protein</fullName>
    </submittedName>
</protein>
<proteinExistence type="predicted"/>
<evidence type="ECO:0000313" key="3">
    <source>
        <dbReference type="EMBL" id="MEO3713039.1"/>
    </source>
</evidence>
<dbReference type="RefSeq" id="WP_347609110.1">
    <property type="nucleotide sequence ID" value="NZ_JBDPZC010000003.1"/>
</dbReference>
<dbReference type="Pfam" id="PF06983">
    <property type="entry name" value="3-dmu-9_3-mt"/>
    <property type="match status" value="1"/>
</dbReference>
<comment type="caution">
    <text evidence="3">The sequence shown here is derived from an EMBL/GenBank/DDBJ whole genome shotgun (WGS) entry which is preliminary data.</text>
</comment>
<dbReference type="InterPro" id="IPR029068">
    <property type="entry name" value="Glyas_Bleomycin-R_OHBP_Dase"/>
</dbReference>
<sequence>MIAYLSFDGRCDEALDFYAAALGGRKTMRSTYGEAPPAPERPPTPDEWKGRIMHARIEAQGLTLMGSDMPPGMPFEGYKGFSLTVSAHEPAEGERLFQALSVGGQVTMPYGPTFWSPGFGMLTDRFGVPWMVNCEPAAA</sequence>
<dbReference type="PANTHER" id="PTHR33990">
    <property type="entry name" value="PROTEIN YJDN-RELATED"/>
    <property type="match status" value="1"/>
</dbReference>